<evidence type="ECO:0000256" key="14">
    <source>
        <dbReference type="ARBA" id="ARBA00023008"/>
    </source>
</evidence>
<dbReference type="InterPro" id="IPR023616">
    <property type="entry name" value="Cyt_c_oxase-like_su1_dom"/>
</dbReference>
<dbReference type="PRINTS" id="PR01165">
    <property type="entry name" value="CYCOXIDASEI"/>
</dbReference>
<evidence type="ECO:0000256" key="19">
    <source>
        <dbReference type="SAM" id="MobiDB-lite"/>
    </source>
</evidence>
<reference evidence="25" key="1">
    <citation type="submission" date="2018-01" db="EMBL/GenBank/DDBJ databases">
        <authorList>
            <person name="Gaut B.S."/>
            <person name="Morton B.R."/>
            <person name="Clegg M.T."/>
            <person name="Duvall M.R."/>
        </authorList>
    </citation>
    <scope>NUCLEOTIDE SEQUENCE [LARGE SCALE GENOMIC DNA]</scope>
</reference>
<evidence type="ECO:0000256" key="17">
    <source>
        <dbReference type="PROSITE-ProRule" id="PRU00433"/>
    </source>
</evidence>
<evidence type="ECO:0000256" key="16">
    <source>
        <dbReference type="ARBA" id="ARBA00047816"/>
    </source>
</evidence>
<keyword evidence="7 18" id="KW-0679">Respiratory chain</keyword>
<evidence type="ECO:0000256" key="11">
    <source>
        <dbReference type="ARBA" id="ARBA00022982"/>
    </source>
</evidence>
<keyword evidence="8 18" id="KW-0812">Transmembrane</keyword>
<evidence type="ECO:0000259" key="23">
    <source>
        <dbReference type="PROSITE" id="PS51007"/>
    </source>
</evidence>
<dbReference type="PROSITE" id="PS50855">
    <property type="entry name" value="COX1"/>
    <property type="match status" value="1"/>
</dbReference>
<evidence type="ECO:0000256" key="2">
    <source>
        <dbReference type="ARBA" id="ARBA00004418"/>
    </source>
</evidence>
<dbReference type="CDD" id="cd00919">
    <property type="entry name" value="Heme_Cu_Oxidase_I"/>
    <property type="match status" value="1"/>
</dbReference>
<dbReference type="GO" id="GO:0016491">
    <property type="term" value="F:oxidoreductase activity"/>
    <property type="evidence" value="ECO:0007669"/>
    <property type="project" value="UniProtKB-KW"/>
</dbReference>
<dbReference type="InterPro" id="IPR001505">
    <property type="entry name" value="Copper_CuA"/>
</dbReference>
<proteinExistence type="inferred from homology"/>
<dbReference type="GO" id="GO:0020037">
    <property type="term" value="F:heme binding"/>
    <property type="evidence" value="ECO:0007669"/>
    <property type="project" value="InterPro"/>
</dbReference>
<dbReference type="PROSITE" id="PS51007">
    <property type="entry name" value="CYTC"/>
    <property type="match status" value="1"/>
</dbReference>
<feature type="transmembrane region" description="Helical" evidence="20">
    <location>
        <begin position="510"/>
        <end position="539"/>
    </location>
</feature>
<evidence type="ECO:0000256" key="7">
    <source>
        <dbReference type="ARBA" id="ARBA00022660"/>
    </source>
</evidence>
<feature type="transmembrane region" description="Helical" evidence="20">
    <location>
        <begin position="839"/>
        <end position="862"/>
    </location>
</feature>
<dbReference type="Gene3D" id="1.20.210.10">
    <property type="entry name" value="Cytochrome c oxidase-like, subunit I domain"/>
    <property type="match status" value="1"/>
</dbReference>
<dbReference type="InterPro" id="IPR023615">
    <property type="entry name" value="Cyt_c_Oxase_su1_BS"/>
</dbReference>
<keyword evidence="15 20" id="KW-0472">Membrane</keyword>
<evidence type="ECO:0000259" key="22">
    <source>
        <dbReference type="PROSITE" id="PS50857"/>
    </source>
</evidence>
<keyword evidence="14" id="KW-0186">Copper</keyword>
<feature type="transmembrane region" description="Helical" evidence="20">
    <location>
        <begin position="882"/>
        <end position="904"/>
    </location>
</feature>
<dbReference type="InterPro" id="IPR036909">
    <property type="entry name" value="Cyt_c-like_dom_sf"/>
</dbReference>
<feature type="domain" description="Cytochrome oxidase subunit II copper A binding" evidence="22">
    <location>
        <begin position="119"/>
        <end position="261"/>
    </location>
</feature>
<feature type="transmembrane region" description="Helical" evidence="20">
    <location>
        <begin position="469"/>
        <end position="490"/>
    </location>
</feature>
<comment type="pathway">
    <text evidence="3">Energy metabolism; oxidative phosphorylation.</text>
</comment>
<comment type="catalytic activity">
    <reaction evidence="16">
        <text>4 Fe(II)-[cytochrome c] + O2 + 8 H(+)(in) = 4 Fe(III)-[cytochrome c] + 2 H2O + 4 H(+)(out)</text>
        <dbReference type="Rhea" id="RHEA:11436"/>
        <dbReference type="Rhea" id="RHEA-COMP:10350"/>
        <dbReference type="Rhea" id="RHEA-COMP:14399"/>
        <dbReference type="ChEBI" id="CHEBI:15377"/>
        <dbReference type="ChEBI" id="CHEBI:15378"/>
        <dbReference type="ChEBI" id="CHEBI:15379"/>
        <dbReference type="ChEBI" id="CHEBI:29033"/>
        <dbReference type="ChEBI" id="CHEBI:29034"/>
        <dbReference type="EC" id="7.1.1.9"/>
    </reaction>
</comment>
<dbReference type="GO" id="GO:0015990">
    <property type="term" value="P:electron transport coupled proton transport"/>
    <property type="evidence" value="ECO:0007669"/>
    <property type="project" value="InterPro"/>
</dbReference>
<dbReference type="InterPro" id="IPR000883">
    <property type="entry name" value="Cyt_C_Oxase_1"/>
</dbReference>
<dbReference type="UniPathway" id="UPA00705"/>
<dbReference type="Pfam" id="PF00115">
    <property type="entry name" value="COX1"/>
    <property type="match status" value="1"/>
</dbReference>
<dbReference type="GO" id="GO:0016020">
    <property type="term" value="C:membrane"/>
    <property type="evidence" value="ECO:0007669"/>
    <property type="project" value="UniProtKB-SubCell"/>
</dbReference>
<keyword evidence="13 17" id="KW-0408">Iron</keyword>
<feature type="domain" description="Cytochrome c" evidence="23">
    <location>
        <begin position="291"/>
        <end position="384"/>
    </location>
</feature>
<dbReference type="NCBIfam" id="TIGR02891">
    <property type="entry name" value="CtaD_CoxA"/>
    <property type="match status" value="1"/>
</dbReference>
<evidence type="ECO:0000256" key="1">
    <source>
        <dbReference type="ARBA" id="ARBA00004141"/>
    </source>
</evidence>
<dbReference type="CDD" id="cd13919">
    <property type="entry name" value="CuRO_HCO_II_like_5"/>
    <property type="match status" value="1"/>
</dbReference>
<evidence type="ECO:0000256" key="6">
    <source>
        <dbReference type="ARBA" id="ARBA00022617"/>
    </source>
</evidence>
<dbReference type="PROSITE" id="PS50857">
    <property type="entry name" value="COX2_CUA"/>
    <property type="match status" value="1"/>
</dbReference>
<gene>
    <name evidence="24" type="ORF">CO2235_U540013</name>
</gene>
<dbReference type="InterPro" id="IPR036927">
    <property type="entry name" value="Cyt_c_oxase-like_su1_sf"/>
</dbReference>
<keyword evidence="9 17" id="KW-0479">Metal-binding</keyword>
<keyword evidence="11 18" id="KW-0249">Electron transport</keyword>
<comment type="similarity">
    <text evidence="18">Belongs to the heme-copper respiratory oxidase family.</text>
</comment>
<dbReference type="PANTHER" id="PTHR10422:SF18">
    <property type="entry name" value="CYTOCHROME C OXIDASE SUBUNIT 1"/>
    <property type="match status" value="1"/>
</dbReference>
<dbReference type="PROSITE" id="PS00077">
    <property type="entry name" value="COX1_CUB"/>
    <property type="match status" value="1"/>
</dbReference>
<evidence type="ECO:0000256" key="10">
    <source>
        <dbReference type="ARBA" id="ARBA00022967"/>
    </source>
</evidence>
<keyword evidence="5 18" id="KW-0813">Transport</keyword>
<dbReference type="PANTHER" id="PTHR10422">
    <property type="entry name" value="CYTOCHROME C OXIDASE SUBUNIT 1"/>
    <property type="match status" value="1"/>
</dbReference>
<dbReference type="InterPro" id="IPR009056">
    <property type="entry name" value="Cyt_c-like_dom"/>
</dbReference>
<keyword evidence="12 20" id="KW-1133">Transmembrane helix</keyword>
<dbReference type="InterPro" id="IPR002429">
    <property type="entry name" value="CcO_II-like_C"/>
</dbReference>
<dbReference type="Gene3D" id="1.10.287.90">
    <property type="match status" value="1"/>
</dbReference>
<evidence type="ECO:0000256" key="8">
    <source>
        <dbReference type="ARBA" id="ARBA00022692"/>
    </source>
</evidence>
<evidence type="ECO:0000256" key="15">
    <source>
        <dbReference type="ARBA" id="ARBA00023136"/>
    </source>
</evidence>
<keyword evidence="10" id="KW-1278">Translocase</keyword>
<dbReference type="GO" id="GO:0022904">
    <property type="term" value="P:respiratory electron transport chain"/>
    <property type="evidence" value="ECO:0007669"/>
    <property type="project" value="TreeGrafter"/>
</dbReference>
<sequence>MALAIALVVIVVASVLFHFLSPWWATPLASNWKQMDDTLTITLVITGFFFVVINLFVGYIIWRYRHNAPHPNGGTGHRAAYQPENRKLEWWLIGGTTIGVVALLAPGLFVYADYVRPPREAMVLEVVGQQWSWAFRFPGKSGELGASDPRFITGSNPLGLDPDDPRGQDNIVIVGPEVHLPLNKPVKVLLRSKDVLHDFYVPQFRARMNMVPGMVTSFWFTPTQTGRFEILCAQLCGVGHYNMRGIVVVDEPAAYEAWLAKQQTFAMALAKAAAPPAAMAAAAPAAAGDAGMVEKGRALAQSKGCTACHSIDGNPSVGPTWKGLYGKTETFADGSSAAVDDAFLHKEIMDPHARLVKGFGPVMPRLPMSEDEVAALIAYIKSAGTGAAAPEAVAPGAPAAATSAATTAAAGTALPPAPTRHRLQWPCRLTRHPRRRASEETRMAYADDAAHHAPQSFWTRYVWSQDHKVIAVQYTIVAIVVGLVGVALSNLMRMQLGFPGRFEFIDVNRYYQFVTMHGMIMVIYLLTALFLGGFGNYLIPLMVGARDMVFPFLNMLSFWVYLLSVIVLLASFFVPGGPTGAGWTLYPPQAILPGTPGHDWGIILMLVSLAIFIVAATMGGLNYVTTVLQARTEGMTLLRMPLSVWGIFMATILALLAFPALFVSAVMMLLDKTLGTSFFMPAMVSMGQQLDYKGGSPLLFQHLFWFFGHPEVYIVALPAFGIVSDLVSVHARKSIFGYRTMVWAILAIGVLSVVVWAHHMFVSGMNPYFGFFFATTTLVIAVPTAIKVYNWVITLWRGDIHFSVPMLFAIAFISTFVIGGLTGLFLGNVSVDIPLSNTYFVVAHFHMVMGVSPILVVFGGIYHWYPKVTGRMLNDTMGRVHFWITFIGTYAIFFPMHYLGVLGMPRRYYAWENYAFIPESAHVMNMYISVAAFVVATAQLLFVYNLVWSLRRGQKTDGNPWRAASLEWQTPQTPPVHGNWGPHLPVVYRWAYAYSVPGAREDFIAQNAPPEEGGSEPEPHASRGAIA</sequence>
<evidence type="ECO:0000256" key="9">
    <source>
        <dbReference type="ARBA" id="ARBA00022723"/>
    </source>
</evidence>
<feature type="transmembrane region" description="Helical" evidence="20">
    <location>
        <begin position="768"/>
        <end position="792"/>
    </location>
</feature>
<evidence type="ECO:0000256" key="13">
    <source>
        <dbReference type="ARBA" id="ARBA00023004"/>
    </source>
</evidence>
<dbReference type="SUPFAM" id="SSF49503">
    <property type="entry name" value="Cupredoxins"/>
    <property type="match status" value="1"/>
</dbReference>
<dbReference type="EC" id="7.1.1.9" evidence="4"/>
<dbReference type="AlphaFoldDB" id="A0A375FQP2"/>
<dbReference type="SUPFAM" id="SSF46626">
    <property type="entry name" value="Cytochrome c"/>
    <property type="match status" value="1"/>
</dbReference>
<dbReference type="InterPro" id="IPR008972">
    <property type="entry name" value="Cupredoxin"/>
</dbReference>
<dbReference type="GO" id="GO:0005507">
    <property type="term" value="F:copper ion binding"/>
    <property type="evidence" value="ECO:0007669"/>
    <property type="project" value="InterPro"/>
</dbReference>
<feature type="region of interest" description="Disordered" evidence="19">
    <location>
        <begin position="1005"/>
        <end position="1027"/>
    </location>
</feature>
<feature type="transmembrane region" description="Helical" evidence="20">
    <location>
        <begin position="551"/>
        <end position="574"/>
    </location>
</feature>
<evidence type="ECO:0000256" key="5">
    <source>
        <dbReference type="ARBA" id="ARBA00022448"/>
    </source>
</evidence>
<organism evidence="24 25">
    <name type="scientific">Cupriavidus oxalaticus</name>
    <dbReference type="NCBI Taxonomy" id="96344"/>
    <lineage>
        <taxon>Bacteria</taxon>
        <taxon>Pseudomonadati</taxon>
        <taxon>Pseudomonadota</taxon>
        <taxon>Betaproteobacteria</taxon>
        <taxon>Burkholderiales</taxon>
        <taxon>Burkholderiaceae</taxon>
        <taxon>Cupriavidus</taxon>
    </lineage>
</organism>
<dbReference type="Proteomes" id="UP000256862">
    <property type="component" value="Unassembled WGS sequence"/>
</dbReference>
<evidence type="ECO:0000313" key="24">
    <source>
        <dbReference type="EMBL" id="SPC06374.1"/>
    </source>
</evidence>
<dbReference type="GO" id="GO:0042597">
    <property type="term" value="C:periplasmic space"/>
    <property type="evidence" value="ECO:0007669"/>
    <property type="project" value="UniProtKB-SubCell"/>
</dbReference>
<feature type="domain" description="Cytochrome oxidase subunit I profile" evidence="21">
    <location>
        <begin position="457"/>
        <end position="988"/>
    </location>
</feature>
<dbReference type="InterPro" id="IPR036257">
    <property type="entry name" value="Cyt_c_oxidase_su2_TM_sf"/>
</dbReference>
<dbReference type="Pfam" id="PF00034">
    <property type="entry name" value="Cytochrom_C"/>
    <property type="match status" value="1"/>
</dbReference>
<evidence type="ECO:0000313" key="25">
    <source>
        <dbReference type="Proteomes" id="UP000256862"/>
    </source>
</evidence>
<protein>
    <recommendedName>
        <fullName evidence="4">cytochrome-c oxidase</fullName>
        <ecNumber evidence="4">7.1.1.9</ecNumber>
    </recommendedName>
</protein>
<comment type="caution">
    <text evidence="24">The sequence shown here is derived from an EMBL/GenBank/DDBJ whole genome shotgun (WGS) entry which is preliminary data.</text>
</comment>
<evidence type="ECO:0000256" key="18">
    <source>
        <dbReference type="RuleBase" id="RU000370"/>
    </source>
</evidence>
<dbReference type="GO" id="GO:0004129">
    <property type="term" value="F:cytochrome-c oxidase activity"/>
    <property type="evidence" value="ECO:0007669"/>
    <property type="project" value="UniProtKB-EC"/>
</dbReference>
<evidence type="ECO:0000256" key="3">
    <source>
        <dbReference type="ARBA" id="ARBA00004673"/>
    </source>
</evidence>
<feature type="transmembrane region" description="Helical" evidence="20">
    <location>
        <begin position="90"/>
        <end position="112"/>
    </location>
</feature>
<dbReference type="EMBL" id="OGUS01000059">
    <property type="protein sequence ID" value="SPC06374.1"/>
    <property type="molecule type" value="Genomic_DNA"/>
</dbReference>
<feature type="transmembrane region" description="Helical" evidence="20">
    <location>
        <begin position="741"/>
        <end position="762"/>
    </location>
</feature>
<accession>A0A375FQP2</accession>
<feature type="transmembrane region" description="Helical" evidence="20">
    <location>
        <begin position="804"/>
        <end position="827"/>
    </location>
</feature>
<feature type="transmembrane region" description="Helical" evidence="20">
    <location>
        <begin position="6"/>
        <end position="26"/>
    </location>
</feature>
<feature type="transmembrane region" description="Helical" evidence="20">
    <location>
        <begin position="924"/>
        <end position="947"/>
    </location>
</feature>
<feature type="transmembrane region" description="Helical" evidence="20">
    <location>
        <begin position="644"/>
        <end position="670"/>
    </location>
</feature>
<dbReference type="SUPFAM" id="SSF81442">
    <property type="entry name" value="Cytochrome c oxidase subunit I-like"/>
    <property type="match status" value="1"/>
</dbReference>
<evidence type="ECO:0000256" key="4">
    <source>
        <dbReference type="ARBA" id="ARBA00012949"/>
    </source>
</evidence>
<dbReference type="GO" id="GO:0006119">
    <property type="term" value="P:oxidative phosphorylation"/>
    <property type="evidence" value="ECO:0007669"/>
    <property type="project" value="UniProtKB-UniPathway"/>
</dbReference>
<evidence type="ECO:0000259" key="21">
    <source>
        <dbReference type="PROSITE" id="PS50855"/>
    </source>
</evidence>
<name>A0A375FQP2_9BURK</name>
<feature type="transmembrane region" description="Helical" evidence="20">
    <location>
        <begin position="602"/>
        <end position="624"/>
    </location>
</feature>
<keyword evidence="24" id="KW-0560">Oxidoreductase</keyword>
<evidence type="ECO:0000256" key="12">
    <source>
        <dbReference type="ARBA" id="ARBA00022989"/>
    </source>
</evidence>
<comment type="subcellular location">
    <subcellularLocation>
        <location evidence="1">Membrane</location>
        <topology evidence="1">Multi-pass membrane protein</topology>
    </subcellularLocation>
    <subcellularLocation>
        <location evidence="2">Periplasm</location>
    </subcellularLocation>
</comment>
<dbReference type="PROSITE" id="PS00078">
    <property type="entry name" value="COX2"/>
    <property type="match status" value="1"/>
</dbReference>
<evidence type="ECO:0000256" key="20">
    <source>
        <dbReference type="SAM" id="Phobius"/>
    </source>
</evidence>
<keyword evidence="6 17" id="KW-0349">Heme</keyword>
<dbReference type="InterPro" id="IPR014241">
    <property type="entry name" value="Cyt_c_oxidase_su1_bac"/>
</dbReference>
<dbReference type="Gene3D" id="1.10.760.10">
    <property type="entry name" value="Cytochrome c-like domain"/>
    <property type="match status" value="1"/>
</dbReference>
<dbReference type="Gene3D" id="2.60.40.420">
    <property type="entry name" value="Cupredoxins - blue copper proteins"/>
    <property type="match status" value="1"/>
</dbReference>
<feature type="transmembrane region" description="Helical" evidence="20">
    <location>
        <begin position="38"/>
        <end position="62"/>
    </location>
</feature>
<feature type="transmembrane region" description="Helical" evidence="20">
    <location>
        <begin position="712"/>
        <end position="729"/>
    </location>
</feature>
<dbReference type="Pfam" id="PF00116">
    <property type="entry name" value="COX2"/>
    <property type="match status" value="1"/>
</dbReference>